<reference evidence="8 9" key="1">
    <citation type="submission" date="2014-03" db="EMBL/GenBank/DDBJ databases">
        <title>Draft genome of the hookworm Oesophagostomum dentatum.</title>
        <authorList>
            <person name="Mitreva M."/>
        </authorList>
    </citation>
    <scope>NUCLEOTIDE SEQUENCE [LARGE SCALE GENOMIC DNA]</scope>
    <source>
        <strain evidence="8 9">OD-Hann</strain>
    </source>
</reference>
<dbReference type="SMART" id="SM00271">
    <property type="entry name" value="DnaJ"/>
    <property type="match status" value="1"/>
</dbReference>
<feature type="compositionally biased region" description="Polar residues" evidence="6">
    <location>
        <begin position="429"/>
        <end position="441"/>
    </location>
</feature>
<dbReference type="EMBL" id="KN558448">
    <property type="protein sequence ID" value="KHJ87137.1"/>
    <property type="molecule type" value="Genomic_DNA"/>
</dbReference>
<keyword evidence="1" id="KW-0479">Metal-binding</keyword>
<evidence type="ECO:0000256" key="2">
    <source>
        <dbReference type="ARBA" id="ARBA00022771"/>
    </source>
</evidence>
<dbReference type="Proteomes" id="UP000053660">
    <property type="component" value="Unassembled WGS sequence"/>
</dbReference>
<feature type="compositionally biased region" description="Acidic residues" evidence="6">
    <location>
        <begin position="344"/>
        <end position="357"/>
    </location>
</feature>
<dbReference type="InterPro" id="IPR054076">
    <property type="entry name" value="ZUO1-like_ZHD"/>
</dbReference>
<keyword evidence="2" id="KW-0863">Zinc-finger</keyword>
<dbReference type="SUPFAM" id="SSF46565">
    <property type="entry name" value="Chaperone J-domain"/>
    <property type="match status" value="1"/>
</dbReference>
<dbReference type="InterPro" id="IPR001623">
    <property type="entry name" value="DnaJ_domain"/>
</dbReference>
<evidence type="ECO:0000256" key="3">
    <source>
        <dbReference type="ARBA" id="ARBA00022833"/>
    </source>
</evidence>
<dbReference type="SUPFAM" id="SSF57667">
    <property type="entry name" value="beta-beta-alpha zinc fingers"/>
    <property type="match status" value="1"/>
</dbReference>
<feature type="compositionally biased region" description="Basic residues" evidence="6">
    <location>
        <begin position="328"/>
        <end position="340"/>
    </location>
</feature>
<feature type="region of interest" description="Disordered" evidence="6">
    <location>
        <begin position="310"/>
        <end position="372"/>
    </location>
</feature>
<evidence type="ECO:0000256" key="4">
    <source>
        <dbReference type="ARBA" id="ARBA00074367"/>
    </source>
</evidence>
<evidence type="ECO:0000313" key="9">
    <source>
        <dbReference type="Proteomes" id="UP000053660"/>
    </source>
</evidence>
<organism evidence="8 9">
    <name type="scientific">Oesophagostomum dentatum</name>
    <name type="common">Nodular worm</name>
    <dbReference type="NCBI Taxonomy" id="61180"/>
    <lineage>
        <taxon>Eukaryota</taxon>
        <taxon>Metazoa</taxon>
        <taxon>Ecdysozoa</taxon>
        <taxon>Nematoda</taxon>
        <taxon>Chromadorea</taxon>
        <taxon>Rhabditida</taxon>
        <taxon>Rhabditina</taxon>
        <taxon>Rhabditomorpha</taxon>
        <taxon>Strongyloidea</taxon>
        <taxon>Strongylidae</taxon>
        <taxon>Oesophagostomum</taxon>
    </lineage>
</organism>
<dbReference type="AlphaFoldDB" id="A0A0B1SUH9"/>
<feature type="coiled-coil region" evidence="5">
    <location>
        <begin position="156"/>
        <end position="262"/>
    </location>
</feature>
<evidence type="ECO:0000256" key="1">
    <source>
        <dbReference type="ARBA" id="ARBA00022723"/>
    </source>
</evidence>
<evidence type="ECO:0000256" key="5">
    <source>
        <dbReference type="SAM" id="Coils"/>
    </source>
</evidence>
<keyword evidence="5" id="KW-0175">Coiled coil</keyword>
<dbReference type="Gene3D" id="1.10.287.110">
    <property type="entry name" value="DnaJ domain"/>
    <property type="match status" value="1"/>
</dbReference>
<dbReference type="PANTHER" id="PTHR44029">
    <property type="entry name" value="DNAJ HOMOLOG SUBFAMILY C MEMBER 21"/>
    <property type="match status" value="1"/>
</dbReference>
<dbReference type="InterPro" id="IPR036869">
    <property type="entry name" value="J_dom_sf"/>
</dbReference>
<dbReference type="FunFam" id="1.10.287.110:FF:000046">
    <property type="entry name" value="dnaJ homolog subfamily C member 21"/>
    <property type="match status" value="1"/>
</dbReference>
<dbReference type="PANTHER" id="PTHR44029:SF1">
    <property type="entry name" value="DNAJ HOMOLOG SUBFAMILY C MEMBER 21"/>
    <property type="match status" value="1"/>
</dbReference>
<feature type="region of interest" description="Disordered" evidence="6">
    <location>
        <begin position="463"/>
        <end position="487"/>
    </location>
</feature>
<dbReference type="OrthoDB" id="552049at2759"/>
<dbReference type="PROSITE" id="PS00028">
    <property type="entry name" value="ZINC_FINGER_C2H2_1"/>
    <property type="match status" value="1"/>
</dbReference>
<dbReference type="PROSITE" id="PS50076">
    <property type="entry name" value="DNAJ_2"/>
    <property type="match status" value="1"/>
</dbReference>
<keyword evidence="3" id="KW-0862">Zinc</keyword>
<sequence length="487" mass="55925">MRCHYDVLEVPRDADDETIKKAYRKLALKWHPDKNPDRIEECTKYFALLQAAYEVLSDPHEKAFYDRHRESILKGGFDGDKSFYTVYRNVFDSLANEDYDFVDDPAVRYPSFGDASSDYETIVGPFYGFWSSFCTARSFAWLDKYDVRQANNRYELRQIEAENKKYRDAGKAERNEQIRELVAFVRKRDPRVKAYRELLEQRQEEAKRKQEENRKQQILKNQQLISAYHENEEAMAAHRAHLEELTQQLAEEETASETEDEDGEALPYCVVCDKSFKTLNAKINHENSKQHRKQLADLKKHMKEEDQVLFEEQEETVEASPQAPEGRKGKKAKRRAKKKKAWDEDSDVEAVDVDEGGEVNAAEPRVSNADGEVEAVNGIAEKLAEASVEDAEEKSGEEGNIFLDAAKQIEKKKRRADKKDGHGNADAGITQQPSQPVNTGPKTDACHKCKEVFESRTKLFEHLKLTGHATIKGPPPPPPKNKKGRRK</sequence>
<dbReference type="InterPro" id="IPR022755">
    <property type="entry name" value="Znf_C2H2_jaz"/>
</dbReference>
<protein>
    <recommendedName>
        <fullName evidence="4">DnaJ homolog subfamily C member 21</fullName>
    </recommendedName>
</protein>
<proteinExistence type="predicted"/>
<dbReference type="PROSITE" id="PS00636">
    <property type="entry name" value="DNAJ_1"/>
    <property type="match status" value="1"/>
</dbReference>
<evidence type="ECO:0000256" key="6">
    <source>
        <dbReference type="SAM" id="MobiDB-lite"/>
    </source>
</evidence>
<keyword evidence="9" id="KW-1185">Reference proteome</keyword>
<dbReference type="Pfam" id="PF12171">
    <property type="entry name" value="zf-C2H2_jaz"/>
    <property type="match status" value="1"/>
</dbReference>
<dbReference type="PRINTS" id="PR00625">
    <property type="entry name" value="JDOMAIN"/>
</dbReference>
<evidence type="ECO:0000313" key="8">
    <source>
        <dbReference type="EMBL" id="KHJ87137.1"/>
    </source>
</evidence>
<feature type="domain" description="J" evidence="7">
    <location>
        <begin position="3"/>
        <end position="69"/>
    </location>
</feature>
<dbReference type="InterPro" id="IPR018253">
    <property type="entry name" value="DnaJ_domain_CS"/>
</dbReference>
<gene>
    <name evidence="8" type="ORF">OESDEN_13093</name>
</gene>
<dbReference type="Pfam" id="PF00226">
    <property type="entry name" value="DnaJ"/>
    <property type="match status" value="1"/>
</dbReference>
<dbReference type="Pfam" id="PF21884">
    <property type="entry name" value="ZUO1-like_ZHD"/>
    <property type="match status" value="1"/>
</dbReference>
<dbReference type="GO" id="GO:0005737">
    <property type="term" value="C:cytoplasm"/>
    <property type="evidence" value="ECO:0007669"/>
    <property type="project" value="TreeGrafter"/>
</dbReference>
<accession>A0A0B1SUH9</accession>
<dbReference type="InterPro" id="IPR036236">
    <property type="entry name" value="Znf_C2H2_sf"/>
</dbReference>
<dbReference type="InterPro" id="IPR051964">
    <property type="entry name" value="Chaperone_stress_response"/>
</dbReference>
<dbReference type="InterPro" id="IPR013087">
    <property type="entry name" value="Znf_C2H2_type"/>
</dbReference>
<feature type="region of interest" description="Disordered" evidence="6">
    <location>
        <begin position="411"/>
        <end position="444"/>
    </location>
</feature>
<dbReference type="GO" id="GO:0008270">
    <property type="term" value="F:zinc ion binding"/>
    <property type="evidence" value="ECO:0007669"/>
    <property type="project" value="UniProtKB-KW"/>
</dbReference>
<dbReference type="CDD" id="cd06257">
    <property type="entry name" value="DnaJ"/>
    <property type="match status" value="1"/>
</dbReference>
<evidence type="ECO:0000259" key="7">
    <source>
        <dbReference type="PROSITE" id="PS50076"/>
    </source>
</evidence>
<name>A0A0B1SUH9_OESDE</name>
<dbReference type="Gene3D" id="3.30.160.60">
    <property type="entry name" value="Classic Zinc Finger"/>
    <property type="match status" value="1"/>
</dbReference>